<proteinExistence type="inferred from homology"/>
<evidence type="ECO:0000313" key="8">
    <source>
        <dbReference type="Proteomes" id="UP000823896"/>
    </source>
</evidence>
<reference evidence="7" key="1">
    <citation type="journal article" date="2021" name="PeerJ">
        <title>Extensive microbial diversity within the chicken gut microbiome revealed by metagenomics and culture.</title>
        <authorList>
            <person name="Gilroy R."/>
            <person name="Ravi A."/>
            <person name="Getino M."/>
            <person name="Pursley I."/>
            <person name="Horton D.L."/>
            <person name="Alikhan N.F."/>
            <person name="Baker D."/>
            <person name="Gharbi K."/>
            <person name="Hall N."/>
            <person name="Watson M."/>
            <person name="Adriaenssens E.M."/>
            <person name="Foster-Nyarko E."/>
            <person name="Jarju S."/>
            <person name="Secka A."/>
            <person name="Antonio M."/>
            <person name="Oren A."/>
            <person name="Chaudhuri R.R."/>
            <person name="La Ragione R."/>
            <person name="Hildebrand F."/>
            <person name="Pallen M.J."/>
        </authorList>
    </citation>
    <scope>NUCLEOTIDE SEQUENCE</scope>
    <source>
        <strain evidence="7">CHK187-11901</strain>
    </source>
</reference>
<dbReference type="Proteomes" id="UP000823896">
    <property type="component" value="Unassembled WGS sequence"/>
</dbReference>
<dbReference type="InterPro" id="IPR036291">
    <property type="entry name" value="NAD(P)-bd_dom_sf"/>
</dbReference>
<accession>A0A9D2NSZ4</accession>
<name>A0A9D2NSZ4_9FIRM</name>
<dbReference type="SUPFAM" id="SSF52283">
    <property type="entry name" value="Formate/glycerate dehydrogenase catalytic domain-like"/>
    <property type="match status" value="1"/>
</dbReference>
<dbReference type="Pfam" id="PF02826">
    <property type="entry name" value="2-Hacid_dh_C"/>
    <property type="match status" value="1"/>
</dbReference>
<sequence length="320" mass="35976">MKICVYGTSRKERPYFEEARARWGLQLELHEEKPCLESAHLARGCTCVSILSIPAPAPLLDAWHALGVRFLSTRTVGMDHIDLAHAKAIGMRVDNITYAPQTVADYTIMLILMSLRRVKRIERKFACRDFSFDGVYGRNLEGRTVGVIGCGAIGTMLIQHLSGFGCRFLMCSRREKEELRPYGRFVDLDTLLAQSDVVTLHLTLNAQTRHIIAAPQLARMKPDAVLVNTARGALIDTEALIAALREKRIGAAALDVLEQETGLYYYDCSKGPFSFPYLEELERFDNVILTPHLAWLSEEATAEMVFRSMESCRRFMNGGN</sequence>
<dbReference type="Gene3D" id="3.40.50.720">
    <property type="entry name" value="NAD(P)-binding Rossmann-like Domain"/>
    <property type="match status" value="2"/>
</dbReference>
<dbReference type="EMBL" id="DWWM01000057">
    <property type="protein sequence ID" value="HJC37357.1"/>
    <property type="molecule type" value="Genomic_DNA"/>
</dbReference>
<feature type="domain" description="D-isomer specific 2-hydroxyacid dehydrogenase catalytic" evidence="5">
    <location>
        <begin position="9"/>
        <end position="319"/>
    </location>
</feature>
<dbReference type="InterPro" id="IPR029752">
    <property type="entry name" value="D-isomer_DH_CS1"/>
</dbReference>
<evidence type="ECO:0000256" key="3">
    <source>
        <dbReference type="ARBA" id="ARBA00023027"/>
    </source>
</evidence>
<dbReference type="InterPro" id="IPR058205">
    <property type="entry name" value="D-LDH-like"/>
</dbReference>
<dbReference type="PANTHER" id="PTHR43026">
    <property type="entry name" value="2-HYDROXYACID DEHYDROGENASE HOMOLOG 1-RELATED"/>
    <property type="match status" value="1"/>
</dbReference>
<reference evidence="7" key="2">
    <citation type="submission" date="2021-04" db="EMBL/GenBank/DDBJ databases">
        <authorList>
            <person name="Gilroy R."/>
        </authorList>
    </citation>
    <scope>NUCLEOTIDE SEQUENCE</scope>
    <source>
        <strain evidence="7">CHK187-11901</strain>
    </source>
</reference>
<evidence type="ECO:0000256" key="2">
    <source>
        <dbReference type="ARBA" id="ARBA00023002"/>
    </source>
</evidence>
<dbReference type="Pfam" id="PF00389">
    <property type="entry name" value="2-Hacid_dh"/>
    <property type="match status" value="1"/>
</dbReference>
<dbReference type="PROSITE" id="PS00671">
    <property type="entry name" value="D_2_HYDROXYACID_DH_3"/>
    <property type="match status" value="1"/>
</dbReference>
<evidence type="ECO:0000313" key="7">
    <source>
        <dbReference type="EMBL" id="HJC37357.1"/>
    </source>
</evidence>
<feature type="domain" description="D-isomer specific 2-hydroxyacid dehydrogenase NAD-binding" evidence="6">
    <location>
        <begin position="108"/>
        <end position="294"/>
    </location>
</feature>
<gene>
    <name evidence="7" type="ORF">H9702_09560</name>
</gene>
<evidence type="ECO:0000256" key="4">
    <source>
        <dbReference type="RuleBase" id="RU003719"/>
    </source>
</evidence>
<keyword evidence="3" id="KW-0520">NAD</keyword>
<dbReference type="InterPro" id="IPR006140">
    <property type="entry name" value="D-isomer_DH_NAD-bd"/>
</dbReference>
<dbReference type="GO" id="GO:0008720">
    <property type="term" value="F:D-lactate dehydrogenase (NAD+) activity"/>
    <property type="evidence" value="ECO:0007669"/>
    <property type="project" value="TreeGrafter"/>
</dbReference>
<dbReference type="InterPro" id="IPR006139">
    <property type="entry name" value="D-isomer_2_OHA_DH_cat_dom"/>
</dbReference>
<dbReference type="PANTHER" id="PTHR43026:SF1">
    <property type="entry name" value="2-HYDROXYACID DEHYDROGENASE HOMOLOG 1-RELATED"/>
    <property type="match status" value="1"/>
</dbReference>
<keyword evidence="2 4" id="KW-0560">Oxidoreductase</keyword>
<evidence type="ECO:0000259" key="6">
    <source>
        <dbReference type="Pfam" id="PF02826"/>
    </source>
</evidence>
<dbReference type="GO" id="GO:0051287">
    <property type="term" value="F:NAD binding"/>
    <property type="evidence" value="ECO:0007669"/>
    <property type="project" value="InterPro"/>
</dbReference>
<organism evidence="7 8">
    <name type="scientific">Candidatus Merdibacter merdavium</name>
    <dbReference type="NCBI Taxonomy" id="2838692"/>
    <lineage>
        <taxon>Bacteria</taxon>
        <taxon>Bacillati</taxon>
        <taxon>Bacillota</taxon>
        <taxon>Erysipelotrichia</taxon>
        <taxon>Erysipelotrichales</taxon>
        <taxon>Erysipelotrichaceae</taxon>
        <taxon>Merdibacter</taxon>
    </lineage>
</organism>
<comment type="similarity">
    <text evidence="1 4">Belongs to the D-isomer specific 2-hydroxyacid dehydrogenase family.</text>
</comment>
<comment type="caution">
    <text evidence="7">The sequence shown here is derived from an EMBL/GenBank/DDBJ whole genome shotgun (WGS) entry which is preliminary data.</text>
</comment>
<dbReference type="InterPro" id="IPR029753">
    <property type="entry name" value="D-isomer_DH_CS"/>
</dbReference>
<protein>
    <submittedName>
        <fullName evidence="7">Lactate dehydrogenase</fullName>
    </submittedName>
</protein>
<dbReference type="AlphaFoldDB" id="A0A9D2NSZ4"/>
<evidence type="ECO:0000259" key="5">
    <source>
        <dbReference type="Pfam" id="PF00389"/>
    </source>
</evidence>
<dbReference type="SUPFAM" id="SSF51735">
    <property type="entry name" value="NAD(P)-binding Rossmann-fold domains"/>
    <property type="match status" value="1"/>
</dbReference>
<dbReference type="PROSITE" id="PS00065">
    <property type="entry name" value="D_2_HYDROXYACID_DH_1"/>
    <property type="match status" value="1"/>
</dbReference>
<evidence type="ECO:0000256" key="1">
    <source>
        <dbReference type="ARBA" id="ARBA00005854"/>
    </source>
</evidence>